<evidence type="ECO:0000256" key="1">
    <source>
        <dbReference type="ARBA" id="ARBA00004776"/>
    </source>
</evidence>
<comment type="similarity">
    <text evidence="2">Belongs to the glycosyltransferase 2 family.</text>
</comment>
<reference evidence="7" key="1">
    <citation type="submission" date="2021-01" db="EMBL/GenBank/DDBJ databases">
        <title>Whole genome shotgun sequence of Rhizocola hellebori NBRC 109834.</title>
        <authorList>
            <person name="Komaki H."/>
            <person name="Tamura T."/>
        </authorList>
    </citation>
    <scope>NUCLEOTIDE SEQUENCE</scope>
    <source>
        <strain evidence="7">NBRC 109834</strain>
    </source>
</reference>
<organism evidence="7 8">
    <name type="scientific">Rhizocola hellebori</name>
    <dbReference type="NCBI Taxonomy" id="1392758"/>
    <lineage>
        <taxon>Bacteria</taxon>
        <taxon>Bacillati</taxon>
        <taxon>Actinomycetota</taxon>
        <taxon>Actinomycetes</taxon>
        <taxon>Micromonosporales</taxon>
        <taxon>Micromonosporaceae</taxon>
        <taxon>Rhizocola</taxon>
    </lineage>
</organism>
<feature type="transmembrane region" description="Helical" evidence="5">
    <location>
        <begin position="243"/>
        <end position="263"/>
    </location>
</feature>
<comment type="pathway">
    <text evidence="1">Cell wall biogenesis; cell wall polysaccharide biosynthesis.</text>
</comment>
<keyword evidence="4 7" id="KW-0808">Transferase</keyword>
<evidence type="ECO:0000313" key="8">
    <source>
        <dbReference type="Proteomes" id="UP000612899"/>
    </source>
</evidence>
<dbReference type="PANTHER" id="PTHR43179">
    <property type="entry name" value="RHAMNOSYLTRANSFERASE WBBL"/>
    <property type="match status" value="1"/>
</dbReference>
<keyword evidence="5" id="KW-0472">Membrane</keyword>
<dbReference type="SUPFAM" id="SSF53448">
    <property type="entry name" value="Nucleotide-diphospho-sugar transferases"/>
    <property type="match status" value="1"/>
</dbReference>
<feature type="domain" description="Glycosyltransferase 2-like" evidence="6">
    <location>
        <begin position="8"/>
        <end position="85"/>
    </location>
</feature>
<dbReference type="GO" id="GO:0016757">
    <property type="term" value="F:glycosyltransferase activity"/>
    <property type="evidence" value="ECO:0007669"/>
    <property type="project" value="UniProtKB-KW"/>
</dbReference>
<name>A0A8J3Q4S9_9ACTN</name>
<accession>A0A8J3Q4S9</accession>
<protein>
    <submittedName>
        <fullName evidence="7">Glycosyl transferase family 2</fullName>
    </submittedName>
</protein>
<gene>
    <name evidence="7" type="ORF">Rhe02_15340</name>
</gene>
<keyword evidence="5" id="KW-0812">Transmembrane</keyword>
<comment type="caution">
    <text evidence="7">The sequence shown here is derived from an EMBL/GenBank/DDBJ whole genome shotgun (WGS) entry which is preliminary data.</text>
</comment>
<sequence length="284" mass="30621">MPEGLSGTDWQLVVADNASTDDTVAITRELVPAARLVEMGHNTGWSAALNAGISAADEFDAVMVLNPDIRLVPGSGLAMYDVFGREGDIERVGIVAPRMYDGGGNLSPSLRREPTVTRALGEAVFGTCAGQYHRVLGETVYDETAYAQNTTADWATGACLLISAECLAATGPWDESFFLYSEETEYALRARDRGFRTMLAPDAQVIHLGGGSCGDIGNSETSPRLWSILTLSKVRMYRKRHSLLAYAVYWSVVFLGQSVAAAIGRPWGRRAVAVLLRPSKVELG</sequence>
<evidence type="ECO:0000256" key="4">
    <source>
        <dbReference type="ARBA" id="ARBA00022679"/>
    </source>
</evidence>
<evidence type="ECO:0000256" key="3">
    <source>
        <dbReference type="ARBA" id="ARBA00022676"/>
    </source>
</evidence>
<dbReference type="Proteomes" id="UP000612899">
    <property type="component" value="Unassembled WGS sequence"/>
</dbReference>
<dbReference type="AlphaFoldDB" id="A0A8J3Q4S9"/>
<evidence type="ECO:0000256" key="5">
    <source>
        <dbReference type="SAM" id="Phobius"/>
    </source>
</evidence>
<proteinExistence type="inferred from homology"/>
<keyword evidence="3" id="KW-0328">Glycosyltransferase</keyword>
<dbReference type="InterPro" id="IPR029044">
    <property type="entry name" value="Nucleotide-diphossugar_trans"/>
</dbReference>
<evidence type="ECO:0000313" key="7">
    <source>
        <dbReference type="EMBL" id="GIH03467.1"/>
    </source>
</evidence>
<evidence type="ECO:0000256" key="2">
    <source>
        <dbReference type="ARBA" id="ARBA00006739"/>
    </source>
</evidence>
<dbReference type="Gene3D" id="3.90.550.10">
    <property type="entry name" value="Spore Coat Polysaccharide Biosynthesis Protein SpsA, Chain A"/>
    <property type="match status" value="1"/>
</dbReference>
<dbReference type="InterPro" id="IPR001173">
    <property type="entry name" value="Glyco_trans_2-like"/>
</dbReference>
<dbReference type="EMBL" id="BONY01000007">
    <property type="protein sequence ID" value="GIH03467.1"/>
    <property type="molecule type" value="Genomic_DNA"/>
</dbReference>
<keyword evidence="5" id="KW-1133">Transmembrane helix</keyword>
<dbReference type="Pfam" id="PF00535">
    <property type="entry name" value="Glycos_transf_2"/>
    <property type="match status" value="1"/>
</dbReference>
<evidence type="ECO:0000259" key="6">
    <source>
        <dbReference type="Pfam" id="PF00535"/>
    </source>
</evidence>
<dbReference type="PANTHER" id="PTHR43179:SF12">
    <property type="entry name" value="GALACTOFURANOSYLTRANSFERASE GLFT2"/>
    <property type="match status" value="1"/>
</dbReference>
<keyword evidence="8" id="KW-1185">Reference proteome</keyword>